<protein>
    <recommendedName>
        <fullName evidence="2">DUF6532 domain-containing protein</fullName>
    </recommendedName>
</protein>
<evidence type="ECO:0000256" key="1">
    <source>
        <dbReference type="SAM" id="MobiDB-lite"/>
    </source>
</evidence>
<keyword evidence="4" id="KW-1185">Reference proteome</keyword>
<sequence>MLADAELDKNVFVSVKGVEASLKGVQRPRVRTYNEQDDDDGAEEEDQEEGDVVETRGRPPRSRRTSEKQALIDAEHAKAEARKKAKAAKAAQKKQRAEAAPPPQPRQDTVFTSRDVEQPARQAKQLQQRDSRIPTMVVRPAAHSNPSEYPQERTREPVEDLRQIQIARHVPTPASTQARGTMSNSSSNWRNPAPHFNTGSASEPPRPRGINNNPLPSRIHVDLRHTSSSSSPIQQSAARARDPVRTANRRHDPSLSRSRSRSPAAGDKRARSPEDDDVRVAQAQKTNNHSGRPRAKDFDDTTQELISIACEEMRCLLAVHQGFPEHLEAADMVKASWATACDKVEVSMALTPDVAKIIARRESQFRGEVKTKLSSITEVGLGFESGHNKATLRKNRQLAEDLKEGFGYCYKGFSPVLAERTGIYKAKIIQQAVNQVWFTNRRDEGATHPDLFGPVFPKPAFALILTAIECCVDEWATGVKTPVPFTSADYRSVYLDHLNAMDAFEEGTAPRNILGDILKRTHDIGRFHSGAQPLAPQASTAVLSQAALDAAIREYDEGHAGSGDEDEGDDE</sequence>
<organism evidence="3 4">
    <name type="scientific">Favolaschia claudopus</name>
    <dbReference type="NCBI Taxonomy" id="2862362"/>
    <lineage>
        <taxon>Eukaryota</taxon>
        <taxon>Fungi</taxon>
        <taxon>Dikarya</taxon>
        <taxon>Basidiomycota</taxon>
        <taxon>Agaricomycotina</taxon>
        <taxon>Agaricomycetes</taxon>
        <taxon>Agaricomycetidae</taxon>
        <taxon>Agaricales</taxon>
        <taxon>Marasmiineae</taxon>
        <taxon>Mycenaceae</taxon>
        <taxon>Favolaschia</taxon>
    </lineage>
</organism>
<dbReference type="InterPro" id="IPR045341">
    <property type="entry name" value="DUF6532"/>
</dbReference>
<feature type="compositionally biased region" description="Basic and acidic residues" evidence="1">
    <location>
        <begin position="73"/>
        <end position="82"/>
    </location>
</feature>
<feature type="compositionally biased region" description="Acidic residues" evidence="1">
    <location>
        <begin position="35"/>
        <end position="52"/>
    </location>
</feature>
<feature type="compositionally biased region" description="Basic and acidic residues" evidence="1">
    <location>
        <begin position="239"/>
        <end position="254"/>
    </location>
</feature>
<name>A0AAV9ZIA2_9AGAR</name>
<feature type="compositionally biased region" description="Basic and acidic residues" evidence="1">
    <location>
        <begin position="150"/>
        <end position="162"/>
    </location>
</feature>
<comment type="caution">
    <text evidence="3">The sequence shown here is derived from an EMBL/GenBank/DDBJ whole genome shotgun (WGS) entry which is preliminary data.</text>
</comment>
<gene>
    <name evidence="3" type="ORF">R3P38DRAFT_3292933</name>
</gene>
<feature type="domain" description="DUF6532" evidence="2">
    <location>
        <begin position="309"/>
        <end position="504"/>
    </location>
</feature>
<evidence type="ECO:0000259" key="2">
    <source>
        <dbReference type="Pfam" id="PF20149"/>
    </source>
</evidence>
<proteinExistence type="predicted"/>
<dbReference type="Pfam" id="PF20149">
    <property type="entry name" value="DUF6532"/>
    <property type="match status" value="1"/>
</dbReference>
<feature type="region of interest" description="Disordered" evidence="1">
    <location>
        <begin position="23"/>
        <end position="299"/>
    </location>
</feature>
<feature type="compositionally biased region" description="Basic residues" evidence="1">
    <location>
        <begin position="83"/>
        <end position="94"/>
    </location>
</feature>
<reference evidence="3 4" key="1">
    <citation type="journal article" date="2024" name="J Genomics">
        <title>Draft genome sequencing and assembly of Favolaschia claudopus CIRM-BRFM 2984 isolated from oak limbs.</title>
        <authorList>
            <person name="Navarro D."/>
            <person name="Drula E."/>
            <person name="Chaduli D."/>
            <person name="Cazenave R."/>
            <person name="Ahrendt S."/>
            <person name="Wang J."/>
            <person name="Lipzen A."/>
            <person name="Daum C."/>
            <person name="Barry K."/>
            <person name="Grigoriev I.V."/>
            <person name="Favel A."/>
            <person name="Rosso M.N."/>
            <person name="Martin F."/>
        </authorList>
    </citation>
    <scope>NUCLEOTIDE SEQUENCE [LARGE SCALE GENOMIC DNA]</scope>
    <source>
        <strain evidence="3 4">CIRM-BRFM 2984</strain>
    </source>
</reference>
<accession>A0AAV9ZIA2</accession>
<evidence type="ECO:0000313" key="4">
    <source>
        <dbReference type="Proteomes" id="UP001362999"/>
    </source>
</evidence>
<dbReference type="AlphaFoldDB" id="A0AAV9ZIA2"/>
<evidence type="ECO:0000313" key="3">
    <source>
        <dbReference type="EMBL" id="KAK6984060.1"/>
    </source>
</evidence>
<dbReference type="Proteomes" id="UP001362999">
    <property type="component" value="Unassembled WGS sequence"/>
</dbReference>
<dbReference type="EMBL" id="JAWWNJ010000143">
    <property type="protein sequence ID" value="KAK6984060.1"/>
    <property type="molecule type" value="Genomic_DNA"/>
</dbReference>
<feature type="compositionally biased region" description="Polar residues" evidence="1">
    <location>
        <begin position="173"/>
        <end position="190"/>
    </location>
</feature>